<reference evidence="2" key="1">
    <citation type="journal article" date="2019" name="Int. J. Syst. Evol. Microbiol.">
        <title>The Global Catalogue of Microorganisms (GCM) 10K type strain sequencing project: providing services to taxonomists for standard genome sequencing and annotation.</title>
        <authorList>
            <consortium name="The Broad Institute Genomics Platform"/>
            <consortium name="The Broad Institute Genome Sequencing Center for Infectious Disease"/>
            <person name="Wu L."/>
            <person name="Ma J."/>
        </authorList>
    </citation>
    <scope>NUCLEOTIDE SEQUENCE [LARGE SCALE GENOMIC DNA]</scope>
    <source>
        <strain evidence="2">JCM 16925</strain>
    </source>
</reference>
<protein>
    <recommendedName>
        <fullName evidence="3">ABC transporter permease</fullName>
    </recommendedName>
</protein>
<evidence type="ECO:0000313" key="2">
    <source>
        <dbReference type="Proteomes" id="UP001499984"/>
    </source>
</evidence>
<name>A0ABP7UJ88_9ACTN</name>
<evidence type="ECO:0000313" key="1">
    <source>
        <dbReference type="EMBL" id="GAA4044809.1"/>
    </source>
</evidence>
<gene>
    <name evidence="1" type="ORF">GCM10022233_12860</name>
</gene>
<evidence type="ECO:0008006" key="3">
    <source>
        <dbReference type="Google" id="ProtNLM"/>
    </source>
</evidence>
<comment type="caution">
    <text evidence="1">The sequence shown here is derived from an EMBL/GenBank/DDBJ whole genome shotgun (WGS) entry which is preliminary data.</text>
</comment>
<dbReference type="RefSeq" id="WP_345009466.1">
    <property type="nucleotide sequence ID" value="NZ_BAAAZY010000005.1"/>
</dbReference>
<dbReference type="EMBL" id="BAAAZY010000005">
    <property type="protein sequence ID" value="GAA4044809.1"/>
    <property type="molecule type" value="Genomic_DNA"/>
</dbReference>
<keyword evidence="2" id="KW-1185">Reference proteome</keyword>
<organism evidence="1 2">
    <name type="scientific">Streptomyces shaanxiensis</name>
    <dbReference type="NCBI Taxonomy" id="653357"/>
    <lineage>
        <taxon>Bacteria</taxon>
        <taxon>Bacillati</taxon>
        <taxon>Actinomycetota</taxon>
        <taxon>Actinomycetes</taxon>
        <taxon>Kitasatosporales</taxon>
        <taxon>Streptomycetaceae</taxon>
        <taxon>Streptomyces</taxon>
    </lineage>
</organism>
<proteinExistence type="predicted"/>
<dbReference type="Proteomes" id="UP001499984">
    <property type="component" value="Unassembled WGS sequence"/>
</dbReference>
<accession>A0ABP7UJ88</accession>
<sequence>MSKNALLHIGFAIADQVVRSPYGALVMLGLFFLVIGIQAHSRTCAYVGAVVLILLMTQA</sequence>